<keyword evidence="3" id="KW-1185">Reference proteome</keyword>
<organism evidence="2 3">
    <name type="scientific">Cylindrobasidium torrendii FP15055 ss-10</name>
    <dbReference type="NCBI Taxonomy" id="1314674"/>
    <lineage>
        <taxon>Eukaryota</taxon>
        <taxon>Fungi</taxon>
        <taxon>Dikarya</taxon>
        <taxon>Basidiomycota</taxon>
        <taxon>Agaricomycotina</taxon>
        <taxon>Agaricomycetes</taxon>
        <taxon>Agaricomycetidae</taxon>
        <taxon>Agaricales</taxon>
        <taxon>Marasmiineae</taxon>
        <taxon>Physalacriaceae</taxon>
        <taxon>Cylindrobasidium</taxon>
    </lineage>
</organism>
<dbReference type="AlphaFoldDB" id="A0A0D7AXQ8"/>
<accession>A0A0D7AXQ8</accession>
<reference evidence="2 3" key="1">
    <citation type="journal article" date="2015" name="Fungal Genet. Biol.">
        <title>Evolution of novel wood decay mechanisms in Agaricales revealed by the genome sequences of Fistulina hepatica and Cylindrobasidium torrendii.</title>
        <authorList>
            <person name="Floudas D."/>
            <person name="Held B.W."/>
            <person name="Riley R."/>
            <person name="Nagy L.G."/>
            <person name="Koehler G."/>
            <person name="Ransdell A.S."/>
            <person name="Younus H."/>
            <person name="Chow J."/>
            <person name="Chiniquy J."/>
            <person name="Lipzen A."/>
            <person name="Tritt A."/>
            <person name="Sun H."/>
            <person name="Haridas S."/>
            <person name="LaButti K."/>
            <person name="Ohm R.A."/>
            <person name="Kues U."/>
            <person name="Blanchette R.A."/>
            <person name="Grigoriev I.V."/>
            <person name="Minto R.E."/>
            <person name="Hibbett D.S."/>
        </authorList>
    </citation>
    <scope>NUCLEOTIDE SEQUENCE [LARGE SCALE GENOMIC DNA]</scope>
    <source>
        <strain evidence="2 3">FP15055 ss-10</strain>
    </source>
</reference>
<evidence type="ECO:0000256" key="1">
    <source>
        <dbReference type="SAM" id="MobiDB-lite"/>
    </source>
</evidence>
<proteinExistence type="predicted"/>
<dbReference type="Proteomes" id="UP000054007">
    <property type="component" value="Unassembled WGS sequence"/>
</dbReference>
<gene>
    <name evidence="2" type="ORF">CYLTODRAFT_446781</name>
</gene>
<evidence type="ECO:0000313" key="2">
    <source>
        <dbReference type="EMBL" id="KIY63163.1"/>
    </source>
</evidence>
<name>A0A0D7AXQ8_9AGAR</name>
<feature type="region of interest" description="Disordered" evidence="1">
    <location>
        <begin position="148"/>
        <end position="206"/>
    </location>
</feature>
<protein>
    <submittedName>
        <fullName evidence="2">Uncharacterized protein</fullName>
    </submittedName>
</protein>
<dbReference type="EMBL" id="KN880716">
    <property type="protein sequence ID" value="KIY63163.1"/>
    <property type="molecule type" value="Genomic_DNA"/>
</dbReference>
<evidence type="ECO:0000313" key="3">
    <source>
        <dbReference type="Proteomes" id="UP000054007"/>
    </source>
</evidence>
<sequence>MPSRLPVSTICVGAPSWKMSNPFKHQSAPPKIYRVSRPRVCRVRRTTKWSKKTKDALSSLTVRCVCGGDTSGDCSDAEGTDMSVSDFSNTVMSTMTGSRLSQTSTSLSGHVKAKAKIPRRWSRSNRYIISPDELAKLADVLTPPKPVPVAANSDLAGVEEKEEPRTRCATPDRTSWSLDAYIRPLSPPPRRKRRVASPTVLSDTEE</sequence>